<dbReference type="Pfam" id="PF07690">
    <property type="entry name" value="MFS_1"/>
    <property type="match status" value="1"/>
</dbReference>
<proteinExistence type="predicted"/>
<evidence type="ECO:0000256" key="4">
    <source>
        <dbReference type="ARBA" id="ARBA00022989"/>
    </source>
</evidence>
<keyword evidence="5 7" id="KW-0472">Membrane</keyword>
<organism evidence="8 9">
    <name type="scientific">Amycolatopsis ultiminotia</name>
    <dbReference type="NCBI Taxonomy" id="543629"/>
    <lineage>
        <taxon>Bacteria</taxon>
        <taxon>Bacillati</taxon>
        <taxon>Actinomycetota</taxon>
        <taxon>Actinomycetes</taxon>
        <taxon>Pseudonocardiales</taxon>
        <taxon>Pseudonocardiaceae</taxon>
        <taxon>Amycolatopsis</taxon>
    </lineage>
</organism>
<accession>A0ABP6VRP4</accession>
<feature type="transmembrane region" description="Helical" evidence="7">
    <location>
        <begin position="310"/>
        <end position="334"/>
    </location>
</feature>
<feature type="transmembrane region" description="Helical" evidence="7">
    <location>
        <begin position="253"/>
        <end position="271"/>
    </location>
</feature>
<gene>
    <name evidence="8" type="ORF">GCM10022222_22730</name>
</gene>
<dbReference type="PANTHER" id="PTHR23513">
    <property type="entry name" value="INTEGRAL MEMBRANE EFFLUX PROTEIN-RELATED"/>
    <property type="match status" value="1"/>
</dbReference>
<keyword evidence="9" id="KW-1185">Reference proteome</keyword>
<evidence type="ECO:0000313" key="8">
    <source>
        <dbReference type="EMBL" id="GAA3538581.1"/>
    </source>
</evidence>
<dbReference type="RefSeq" id="WP_344858423.1">
    <property type="nucleotide sequence ID" value="NZ_BAAAZN010000004.1"/>
</dbReference>
<dbReference type="PANTHER" id="PTHR23513:SF6">
    <property type="entry name" value="MAJOR FACILITATOR SUPERFAMILY ASSOCIATED DOMAIN-CONTAINING PROTEIN"/>
    <property type="match status" value="1"/>
</dbReference>
<feature type="compositionally biased region" description="Basic and acidic residues" evidence="6">
    <location>
        <begin position="414"/>
        <end position="423"/>
    </location>
</feature>
<dbReference type="InterPro" id="IPR036259">
    <property type="entry name" value="MFS_trans_sf"/>
</dbReference>
<keyword evidence="2" id="KW-1003">Cell membrane</keyword>
<feature type="transmembrane region" description="Helical" evidence="7">
    <location>
        <begin position="283"/>
        <end position="304"/>
    </location>
</feature>
<reference evidence="9" key="1">
    <citation type="journal article" date="2019" name="Int. J. Syst. Evol. Microbiol.">
        <title>The Global Catalogue of Microorganisms (GCM) 10K type strain sequencing project: providing services to taxonomists for standard genome sequencing and annotation.</title>
        <authorList>
            <consortium name="The Broad Institute Genomics Platform"/>
            <consortium name="The Broad Institute Genome Sequencing Center for Infectious Disease"/>
            <person name="Wu L."/>
            <person name="Ma J."/>
        </authorList>
    </citation>
    <scope>NUCLEOTIDE SEQUENCE [LARGE SCALE GENOMIC DNA]</scope>
    <source>
        <strain evidence="9">JCM 16898</strain>
    </source>
</reference>
<protein>
    <submittedName>
        <fullName evidence="8">MFS transporter</fullName>
    </submittedName>
</protein>
<keyword evidence="4 7" id="KW-1133">Transmembrane helix</keyword>
<feature type="transmembrane region" description="Helical" evidence="7">
    <location>
        <begin position="12"/>
        <end position="36"/>
    </location>
</feature>
<evidence type="ECO:0000256" key="2">
    <source>
        <dbReference type="ARBA" id="ARBA00022475"/>
    </source>
</evidence>
<comment type="caution">
    <text evidence="8">The sequence shown here is derived from an EMBL/GenBank/DDBJ whole genome shotgun (WGS) entry which is preliminary data.</text>
</comment>
<dbReference type="InterPro" id="IPR011701">
    <property type="entry name" value="MFS"/>
</dbReference>
<dbReference type="Gene3D" id="1.20.1250.20">
    <property type="entry name" value="MFS general substrate transporter like domains"/>
    <property type="match status" value="1"/>
</dbReference>
<dbReference type="SUPFAM" id="SSF103473">
    <property type="entry name" value="MFS general substrate transporter"/>
    <property type="match status" value="1"/>
</dbReference>
<name>A0ABP6VRP4_9PSEU</name>
<dbReference type="EMBL" id="BAAAZN010000004">
    <property type="protein sequence ID" value="GAA3538581.1"/>
    <property type="molecule type" value="Genomic_DNA"/>
</dbReference>
<feature type="transmembrane region" description="Helical" evidence="7">
    <location>
        <begin position="43"/>
        <end position="61"/>
    </location>
</feature>
<sequence>MALGKDFRHLWWAYAASTAGTWLALDAFPLIAVTVLHSSTAQVSLLAAAGLAVGALVAVPLGPWVEFRRKRPVLVAMDAVRFLALLTLPVAYFLGGLGFGQLVAVSVVVAAANIVFTAASGAYLKALVPADDLLSANARFETTQWSATALGPPTGGAAISLFGPLTTIVLDAVSYLLSAFALGAIRRPEPRPAARPAAVRMADLAEGWRYLLRHPGLRAVFLNTSLVNGLIMATAPLLAVLLLGELGFAPWEYGLAFGVPCLGGLAGSRLARGLVTRFGRDRVLVVSGAARACWPVGLACTPSGVCGLGWVMLVELGLITCMGVFNPVLATYRLEETESTRVGRVLSAWTITGGATIAVLTLLWGLLAGWLGTRGAIGVAGVLLLGTPALLPRRKNTPGGTEPVPSADPAATDHTGRSDHRVV</sequence>
<keyword evidence="3 7" id="KW-0812">Transmembrane</keyword>
<evidence type="ECO:0000256" key="6">
    <source>
        <dbReference type="SAM" id="MobiDB-lite"/>
    </source>
</evidence>
<feature type="transmembrane region" description="Helical" evidence="7">
    <location>
        <begin position="161"/>
        <end position="185"/>
    </location>
</feature>
<evidence type="ECO:0000256" key="1">
    <source>
        <dbReference type="ARBA" id="ARBA00004651"/>
    </source>
</evidence>
<evidence type="ECO:0000313" key="9">
    <source>
        <dbReference type="Proteomes" id="UP001500689"/>
    </source>
</evidence>
<comment type="subcellular location">
    <subcellularLocation>
        <location evidence="1">Cell membrane</location>
        <topology evidence="1">Multi-pass membrane protein</topology>
    </subcellularLocation>
</comment>
<evidence type="ECO:0000256" key="3">
    <source>
        <dbReference type="ARBA" id="ARBA00022692"/>
    </source>
</evidence>
<evidence type="ECO:0000256" key="5">
    <source>
        <dbReference type="ARBA" id="ARBA00023136"/>
    </source>
</evidence>
<feature type="region of interest" description="Disordered" evidence="6">
    <location>
        <begin position="394"/>
        <end position="423"/>
    </location>
</feature>
<feature type="transmembrane region" description="Helical" evidence="7">
    <location>
        <begin position="219"/>
        <end position="241"/>
    </location>
</feature>
<feature type="transmembrane region" description="Helical" evidence="7">
    <location>
        <begin position="346"/>
        <end position="367"/>
    </location>
</feature>
<feature type="transmembrane region" description="Helical" evidence="7">
    <location>
        <begin position="73"/>
        <end position="95"/>
    </location>
</feature>
<feature type="transmembrane region" description="Helical" evidence="7">
    <location>
        <begin position="373"/>
        <end position="391"/>
    </location>
</feature>
<evidence type="ECO:0000256" key="7">
    <source>
        <dbReference type="SAM" id="Phobius"/>
    </source>
</evidence>
<dbReference type="Proteomes" id="UP001500689">
    <property type="component" value="Unassembled WGS sequence"/>
</dbReference>
<feature type="transmembrane region" description="Helical" evidence="7">
    <location>
        <begin position="102"/>
        <end position="124"/>
    </location>
</feature>
<dbReference type="CDD" id="cd06173">
    <property type="entry name" value="MFS_MefA_like"/>
    <property type="match status" value="1"/>
</dbReference>